<evidence type="ECO:0000313" key="2">
    <source>
        <dbReference type="RefSeq" id="XP_006823083.1"/>
    </source>
</evidence>
<dbReference type="PANTHER" id="PTHR31635:SF196">
    <property type="entry name" value="REVERSE TRANSCRIPTASE DOMAIN-CONTAINING PROTEIN-RELATED"/>
    <property type="match status" value="1"/>
</dbReference>
<protein>
    <submittedName>
        <fullName evidence="2">Uncharacterized protein LOC102804495</fullName>
    </submittedName>
</protein>
<dbReference type="RefSeq" id="XP_006823083.1">
    <property type="nucleotide sequence ID" value="XM_006823020.1"/>
</dbReference>
<name>A0ABM0MSU2_SACKO</name>
<dbReference type="PANTHER" id="PTHR31635">
    <property type="entry name" value="REVERSE TRANSCRIPTASE DOMAIN-CONTAINING PROTEIN-RELATED"/>
    <property type="match status" value="1"/>
</dbReference>
<accession>A0ABM0MSU2</accession>
<gene>
    <name evidence="2" type="primary">LOC102804495</name>
</gene>
<sequence length="383" mass="44001">MLFVLALEPLLLAIKKSHDISGIKIRETEIRAAAFADDMTCFVSNVESAGALFALLNIFRSCSGLKINKEKSEGAWLGKWRNKKESMFGVKWPTSPIKIVGIHFSYDKRDNYARDVNKAVSNMKMIFNSWKRRKLSLFGKVLIIKTFGISQFSYILNSITLKKQTIQEVHKIMYEFLWEGKDKIARSTMMGGVGQGGLAMPNLYIMKKQQRILWIKHYLDPDFNHPWKLFLDKQLEPVGGEMIFRCNYNTKVLPVKLSEFVTETLDIWAQEIKVYKQGKDQIIWNNEKILIGGKSVYMEDFVRNGIMKVSDLFDANGLIPWQSIAQEEFTLIHKLRWLGLASAIPGDLKYGEADLESTYFKITGIPMDLETLTKKAIKNELCE</sequence>
<feature type="non-terminal residue" evidence="2">
    <location>
        <position position="383"/>
    </location>
</feature>
<evidence type="ECO:0000313" key="1">
    <source>
        <dbReference type="Proteomes" id="UP000694865"/>
    </source>
</evidence>
<reference evidence="2" key="1">
    <citation type="submission" date="2025-08" db="UniProtKB">
        <authorList>
            <consortium name="RefSeq"/>
        </authorList>
    </citation>
    <scope>IDENTIFICATION</scope>
    <source>
        <tissue evidence="2">Testes</tissue>
    </source>
</reference>
<keyword evidence="1" id="KW-1185">Reference proteome</keyword>
<dbReference type="Proteomes" id="UP000694865">
    <property type="component" value="Unplaced"/>
</dbReference>
<proteinExistence type="predicted"/>
<dbReference type="GeneID" id="102804495"/>
<organism evidence="1 2">
    <name type="scientific">Saccoglossus kowalevskii</name>
    <name type="common">Acorn worm</name>
    <dbReference type="NCBI Taxonomy" id="10224"/>
    <lineage>
        <taxon>Eukaryota</taxon>
        <taxon>Metazoa</taxon>
        <taxon>Hemichordata</taxon>
        <taxon>Enteropneusta</taxon>
        <taxon>Harrimaniidae</taxon>
        <taxon>Saccoglossus</taxon>
    </lineage>
</organism>